<feature type="repeat" description="ANK" evidence="3">
    <location>
        <begin position="112"/>
        <end position="144"/>
    </location>
</feature>
<evidence type="ECO:0000256" key="1">
    <source>
        <dbReference type="ARBA" id="ARBA00022737"/>
    </source>
</evidence>
<evidence type="ECO:0000256" key="2">
    <source>
        <dbReference type="ARBA" id="ARBA00023043"/>
    </source>
</evidence>
<organism evidence="5 6">
    <name type="scientific">Pomacea canaliculata</name>
    <name type="common">Golden apple snail</name>
    <dbReference type="NCBI Taxonomy" id="400727"/>
    <lineage>
        <taxon>Eukaryota</taxon>
        <taxon>Metazoa</taxon>
        <taxon>Spiralia</taxon>
        <taxon>Lophotrochozoa</taxon>
        <taxon>Mollusca</taxon>
        <taxon>Gastropoda</taxon>
        <taxon>Caenogastropoda</taxon>
        <taxon>Architaenioglossa</taxon>
        <taxon>Ampullarioidea</taxon>
        <taxon>Ampullariidae</taxon>
        <taxon>Pomacea</taxon>
    </lineage>
</organism>
<feature type="repeat" description="ANK" evidence="3">
    <location>
        <begin position="79"/>
        <end position="111"/>
    </location>
</feature>
<dbReference type="SUPFAM" id="SSF48403">
    <property type="entry name" value="Ankyrin repeat"/>
    <property type="match status" value="1"/>
</dbReference>
<dbReference type="PROSITE" id="PS50088">
    <property type="entry name" value="ANK_REPEAT"/>
    <property type="match status" value="6"/>
</dbReference>
<dbReference type="AlphaFoldDB" id="A0A2T7PWL8"/>
<gene>
    <name evidence="5" type="ORF">C0Q70_00423</name>
</gene>
<proteinExistence type="predicted"/>
<dbReference type="Pfam" id="PF13637">
    <property type="entry name" value="Ank_4"/>
    <property type="match status" value="1"/>
</dbReference>
<keyword evidence="6" id="KW-1185">Reference proteome</keyword>
<evidence type="ECO:0000256" key="3">
    <source>
        <dbReference type="PROSITE-ProRule" id="PRU00023"/>
    </source>
</evidence>
<dbReference type="Gene3D" id="1.25.40.20">
    <property type="entry name" value="Ankyrin repeat-containing domain"/>
    <property type="match status" value="4"/>
</dbReference>
<dbReference type="Proteomes" id="UP000245119">
    <property type="component" value="Linkage Group LG1"/>
</dbReference>
<dbReference type="Pfam" id="PF12796">
    <property type="entry name" value="Ank_2"/>
    <property type="match status" value="1"/>
</dbReference>
<dbReference type="PANTHER" id="PTHR24201:SF16">
    <property type="entry name" value="ANKYRIN-1-LIKE-RELATED"/>
    <property type="match status" value="1"/>
</dbReference>
<feature type="repeat" description="ANK" evidence="3">
    <location>
        <begin position="211"/>
        <end position="243"/>
    </location>
</feature>
<dbReference type="InterPro" id="IPR011029">
    <property type="entry name" value="DEATH-like_dom_sf"/>
</dbReference>
<feature type="repeat" description="ANK" evidence="3">
    <location>
        <begin position="244"/>
        <end position="276"/>
    </location>
</feature>
<name>A0A2T7PWL8_POMCA</name>
<evidence type="ECO:0000313" key="6">
    <source>
        <dbReference type="Proteomes" id="UP000245119"/>
    </source>
</evidence>
<evidence type="ECO:0000313" key="5">
    <source>
        <dbReference type="EMBL" id="PVD37821.1"/>
    </source>
</evidence>
<keyword evidence="2 3" id="KW-0040">ANK repeat</keyword>
<dbReference type="InterPro" id="IPR050776">
    <property type="entry name" value="Ank_Repeat/CDKN_Inhibitor"/>
</dbReference>
<feature type="repeat" description="ANK" evidence="3">
    <location>
        <begin position="178"/>
        <end position="210"/>
    </location>
</feature>
<dbReference type="PROSITE" id="PS50297">
    <property type="entry name" value="ANK_REP_REGION"/>
    <property type="match status" value="6"/>
</dbReference>
<dbReference type="InterPro" id="IPR036770">
    <property type="entry name" value="Ankyrin_rpt-contain_sf"/>
</dbReference>
<keyword evidence="1" id="KW-0677">Repeat</keyword>
<accession>A0A2T7PWL8</accession>
<protein>
    <recommendedName>
        <fullName evidence="4">Death domain-containing protein</fullName>
    </recommendedName>
</protein>
<dbReference type="GO" id="GO:0007165">
    <property type="term" value="P:signal transduction"/>
    <property type="evidence" value="ECO:0007669"/>
    <property type="project" value="InterPro"/>
</dbReference>
<comment type="caution">
    <text evidence="5">The sequence shown here is derived from an EMBL/GenBank/DDBJ whole genome shotgun (WGS) entry which is preliminary data.</text>
</comment>
<dbReference type="STRING" id="400727.A0A2T7PWL8"/>
<dbReference type="SUPFAM" id="SSF47986">
    <property type="entry name" value="DEATH domain"/>
    <property type="match status" value="1"/>
</dbReference>
<dbReference type="Gene3D" id="1.10.533.10">
    <property type="entry name" value="Death Domain, Fas"/>
    <property type="match status" value="1"/>
</dbReference>
<dbReference type="Pfam" id="PF00023">
    <property type="entry name" value="Ank"/>
    <property type="match status" value="1"/>
</dbReference>
<dbReference type="PANTHER" id="PTHR24201">
    <property type="entry name" value="ANK_REP_REGION DOMAIN-CONTAINING PROTEIN"/>
    <property type="match status" value="1"/>
</dbReference>
<feature type="repeat" description="ANK" evidence="3">
    <location>
        <begin position="145"/>
        <end position="177"/>
    </location>
</feature>
<dbReference type="Pfam" id="PF13857">
    <property type="entry name" value="Ank_5"/>
    <property type="match status" value="1"/>
</dbReference>
<evidence type="ECO:0000259" key="4">
    <source>
        <dbReference type="PROSITE" id="PS50017"/>
    </source>
</evidence>
<dbReference type="InterPro" id="IPR002110">
    <property type="entry name" value="Ankyrin_rpt"/>
</dbReference>
<feature type="domain" description="Death" evidence="4">
    <location>
        <begin position="351"/>
        <end position="424"/>
    </location>
</feature>
<dbReference type="Pfam" id="PF00531">
    <property type="entry name" value="Death"/>
    <property type="match status" value="1"/>
</dbReference>
<dbReference type="SMART" id="SM00248">
    <property type="entry name" value="ANK"/>
    <property type="match status" value="8"/>
</dbReference>
<dbReference type="CDD" id="cd01670">
    <property type="entry name" value="Death"/>
    <property type="match status" value="1"/>
</dbReference>
<dbReference type="InterPro" id="IPR000488">
    <property type="entry name" value="Death_dom"/>
</dbReference>
<reference evidence="5 6" key="1">
    <citation type="submission" date="2018-04" db="EMBL/GenBank/DDBJ databases">
        <title>The genome of golden apple snail Pomacea canaliculata provides insight into stress tolerance and invasive adaptation.</title>
        <authorList>
            <person name="Liu C."/>
            <person name="Liu B."/>
            <person name="Ren Y."/>
            <person name="Zhang Y."/>
            <person name="Wang H."/>
            <person name="Li S."/>
            <person name="Jiang F."/>
            <person name="Yin L."/>
            <person name="Zhang G."/>
            <person name="Qian W."/>
            <person name="Fan W."/>
        </authorList>
    </citation>
    <scope>NUCLEOTIDE SEQUENCE [LARGE SCALE GENOMIC DNA]</scope>
    <source>
        <strain evidence="5">SZHN2017</strain>
        <tissue evidence="5">Muscle</tissue>
    </source>
</reference>
<dbReference type="OrthoDB" id="448455at2759"/>
<dbReference type="PRINTS" id="PR01415">
    <property type="entry name" value="ANKYRIN"/>
</dbReference>
<dbReference type="EMBL" id="PZQS01000001">
    <property type="protein sequence ID" value="PVD37821.1"/>
    <property type="molecule type" value="Genomic_DNA"/>
</dbReference>
<dbReference type="PROSITE" id="PS50017">
    <property type="entry name" value="DEATH_DOMAIN"/>
    <property type="match status" value="1"/>
</dbReference>
<sequence>MLESGYSHAGCILQPSWLHVGAVQWPRDRNMEAEGRDKQPMYTQGMGLVHCAATNNHVDVINFVFESLEADNVNAVEKNERTALHLAAEAGHLDIVDKLLQMGAQIQKKDKSGATAVHLAAEKGHGQVVRRLLLVGVEVDDRDVEGRTALHMAAEHGHLEVVDLLLDYMANPNCETIKEITPLHLAATEGYASICRSLLRASCNINAQNFQGNTALHLAAAGDHREVALLLVENECELDLPNFRMQTPLHVGVESGHLEVVQVLLAGGASLEAREKSGKSALQLAARGNHVAIVDMLIRAQRYYGVARAYLDMDVGYVDPELYLRKPAHPCAGPMREVLWRLATRQLRPNDWKLLAQHWNFAPEHVRAIEHEYTGPNSYREHGYRLLSIWLHGVRKDENVVKLLFEALVAIGRRQLAEQIRRRVNRAAVDKEKTCTPSPMMCAVS</sequence>